<dbReference type="EMBL" id="PIOC01000027">
    <property type="protein sequence ID" value="RDW16312.1"/>
    <property type="molecule type" value="Genomic_DNA"/>
</dbReference>
<comment type="caution">
    <text evidence="1">The sequence shown here is derived from an EMBL/GenBank/DDBJ whole genome shotgun (WGS) entry which is preliminary data.</text>
</comment>
<evidence type="ECO:0000313" key="1">
    <source>
        <dbReference type="EMBL" id="RDW16312.1"/>
    </source>
</evidence>
<name>A0A3D8PKX5_9BACI</name>
<organism evidence="1 2">
    <name type="scientific">Oceanobacillus arenosus</name>
    <dbReference type="NCBI Taxonomy" id="1229153"/>
    <lineage>
        <taxon>Bacteria</taxon>
        <taxon>Bacillati</taxon>
        <taxon>Bacillota</taxon>
        <taxon>Bacilli</taxon>
        <taxon>Bacillales</taxon>
        <taxon>Bacillaceae</taxon>
        <taxon>Oceanobacillus</taxon>
    </lineage>
</organism>
<proteinExistence type="predicted"/>
<dbReference type="Proteomes" id="UP000257143">
    <property type="component" value="Unassembled WGS sequence"/>
</dbReference>
<sequence>MSIRNTLSKYFSNHAETKEDHWDTSLQTRYYKTTKDKALKKIEELIANSDSFKVNSISEEHGEIGIVATKGRKVFIVLTVIMVRPFRTAVDFSVTTESMIPIDFGYSTKLIKQLYVLIDKELPLITEAKAKRLLT</sequence>
<keyword evidence="2" id="KW-1185">Reference proteome</keyword>
<dbReference type="AlphaFoldDB" id="A0A3D8PKX5"/>
<gene>
    <name evidence="1" type="ORF">CWR48_16835</name>
</gene>
<dbReference type="OrthoDB" id="2353056at2"/>
<reference evidence="2" key="1">
    <citation type="submission" date="2017-11" db="EMBL/GenBank/DDBJ databases">
        <authorList>
            <person name="Zhu W."/>
        </authorList>
    </citation>
    <scope>NUCLEOTIDE SEQUENCE [LARGE SCALE GENOMIC DNA]</scope>
    <source>
        <strain evidence="2">CAU 1183</strain>
    </source>
</reference>
<protein>
    <submittedName>
        <fullName evidence="1">Cytosolic protein</fullName>
    </submittedName>
</protein>
<evidence type="ECO:0000313" key="2">
    <source>
        <dbReference type="Proteomes" id="UP000257143"/>
    </source>
</evidence>
<accession>A0A3D8PKX5</accession>